<keyword evidence="2" id="KW-1185">Reference proteome</keyword>
<organism evidence="1 2">
    <name type="scientific">Aurantiacibacter luteus</name>
    <dbReference type="NCBI Taxonomy" id="1581420"/>
    <lineage>
        <taxon>Bacteria</taxon>
        <taxon>Pseudomonadati</taxon>
        <taxon>Pseudomonadota</taxon>
        <taxon>Alphaproteobacteria</taxon>
        <taxon>Sphingomonadales</taxon>
        <taxon>Erythrobacteraceae</taxon>
        <taxon>Aurantiacibacter</taxon>
    </lineage>
</organism>
<proteinExistence type="predicted"/>
<dbReference type="EMBL" id="LBHB01000004">
    <property type="protein sequence ID" value="KLE32434.1"/>
    <property type="molecule type" value="Genomic_DNA"/>
</dbReference>
<dbReference type="STRING" id="1581420.AAW00_13445"/>
<dbReference type="Proteomes" id="UP000053464">
    <property type="component" value="Unassembled WGS sequence"/>
</dbReference>
<sequence>MRLRQDRELDEGIIVHRSIHQGESSRINHVFRIVDHDKAKRFTGLLLYGDNRAVDGIKTIRFGCGTVDIIHDDPEPSVVRSSLFHGVDRGLIVAIASNEQAQIFLRPHLERVSHRVADNICFVPSGYDDSGAASQWSFRDFFTVDCRRPPFAGKTKANPCKVDCEFVERSQQQKNSRKEQQFVLRVRKPSGECVTHA</sequence>
<protein>
    <submittedName>
        <fullName evidence="1">Uncharacterized protein</fullName>
    </submittedName>
</protein>
<reference evidence="1 2" key="1">
    <citation type="submission" date="2015-04" db="EMBL/GenBank/DDBJ databases">
        <title>The draft genome sequence of Erythrobacter luteus KA37.</title>
        <authorList>
            <person name="Zhuang L."/>
            <person name="Liu Y."/>
            <person name="Shao Z."/>
        </authorList>
    </citation>
    <scope>NUCLEOTIDE SEQUENCE [LARGE SCALE GENOMIC DNA]</scope>
    <source>
        <strain evidence="1 2">KA37</strain>
    </source>
</reference>
<dbReference type="PATRIC" id="fig|1581420.6.peg.2747"/>
<evidence type="ECO:0000313" key="2">
    <source>
        <dbReference type="Proteomes" id="UP000053464"/>
    </source>
</evidence>
<comment type="caution">
    <text evidence="1">The sequence shown here is derived from an EMBL/GenBank/DDBJ whole genome shotgun (WGS) entry which is preliminary data.</text>
</comment>
<name>A0A0G9MPB2_9SPHN</name>
<dbReference type="AlphaFoldDB" id="A0A0G9MPB2"/>
<accession>A0A0G9MPB2</accession>
<evidence type="ECO:0000313" key="1">
    <source>
        <dbReference type="EMBL" id="KLE32434.1"/>
    </source>
</evidence>
<gene>
    <name evidence="1" type="ORF">AAW00_13445</name>
</gene>